<reference evidence="2 3" key="1">
    <citation type="journal article" date="2014" name="Int. J. Syst. Evol. Microbiol.">
        <title>Complete genome sequence of Corynebacterium casei LMG S-19264T (=DSM 44701T), isolated from a smear-ripened cheese.</title>
        <authorList>
            <consortium name="US DOE Joint Genome Institute (JGI-PGF)"/>
            <person name="Walter F."/>
            <person name="Albersmeier A."/>
            <person name="Kalinowski J."/>
            <person name="Ruckert C."/>
        </authorList>
    </citation>
    <scope>NUCLEOTIDE SEQUENCE [LARGE SCALE GENOMIC DNA]</scope>
    <source>
        <strain evidence="2 3">CGMCC 1.15286</strain>
    </source>
</reference>
<dbReference type="InterPro" id="IPR029068">
    <property type="entry name" value="Glyas_Bleomycin-R_OHBP_Dase"/>
</dbReference>
<dbReference type="Pfam" id="PF00903">
    <property type="entry name" value="Glyoxalase"/>
    <property type="match status" value="2"/>
</dbReference>
<dbReference type="PANTHER" id="PTHR43279">
    <property type="entry name" value="CATECHOL-2,3-DIOXYGENASE"/>
    <property type="match status" value="1"/>
</dbReference>
<dbReference type="AlphaFoldDB" id="A0A917GSI1"/>
<feature type="domain" description="VOC" evidence="1">
    <location>
        <begin position="10"/>
        <end position="128"/>
    </location>
</feature>
<dbReference type="CDD" id="cd07255">
    <property type="entry name" value="VOC_BsCatE_like_N"/>
    <property type="match status" value="1"/>
</dbReference>
<dbReference type="CDD" id="cd16359">
    <property type="entry name" value="VOC_BsCatE_like_C"/>
    <property type="match status" value="1"/>
</dbReference>
<dbReference type="PROSITE" id="PS51819">
    <property type="entry name" value="VOC"/>
    <property type="match status" value="2"/>
</dbReference>
<accession>A0A917GSI1</accession>
<sequence length="288" mass="31154">MDYHIPGDTVLGAVKLKISDLQRSIAFYEETVGLQVKERTATTASLSIEGGEPLVLLEQIPNAVITPPRRRTTGLYHFAILLPNRPSLGQALKRLIASGIAIGQADHLVSEALYISDPDNNGIEIYADRPRSQWKKDANGDYVMASDPIDWEGLLAAAGDLPDQGMPSGTIIGHVHLHTIGLPESRAFYHHLLGFEIVGDYQAMRALFVAAGGYHHHLGLNIWAGIGAPPSAADMTGLDYFTIIYPNGETLAAAVKRLQENGAPVQETDDGYLTTDPSGIRIRLTSNL</sequence>
<evidence type="ECO:0000313" key="2">
    <source>
        <dbReference type="EMBL" id="GGG55289.1"/>
    </source>
</evidence>
<gene>
    <name evidence="2" type="primary">catE</name>
    <name evidence="2" type="ORF">GCM10010918_05200</name>
</gene>
<evidence type="ECO:0000259" key="1">
    <source>
        <dbReference type="PROSITE" id="PS51819"/>
    </source>
</evidence>
<protein>
    <submittedName>
        <fullName evidence="2">Catechol-2,3-dioxygenase</fullName>
    </submittedName>
</protein>
<name>A0A917GSI1_9BACL</name>
<dbReference type="EMBL" id="BMHY01000001">
    <property type="protein sequence ID" value="GGG55289.1"/>
    <property type="molecule type" value="Genomic_DNA"/>
</dbReference>
<dbReference type="Proteomes" id="UP000600247">
    <property type="component" value="Unassembled WGS sequence"/>
</dbReference>
<proteinExistence type="predicted"/>
<dbReference type="InterPro" id="IPR037523">
    <property type="entry name" value="VOC_core"/>
</dbReference>
<organism evidence="2 3">
    <name type="scientific">Paenibacillus radicis</name>
    <name type="common">ex Gao et al. 2016</name>
    <dbReference type="NCBI Taxonomy" id="1737354"/>
    <lineage>
        <taxon>Bacteria</taxon>
        <taxon>Bacillati</taxon>
        <taxon>Bacillota</taxon>
        <taxon>Bacilli</taxon>
        <taxon>Bacillales</taxon>
        <taxon>Paenibacillaceae</taxon>
        <taxon>Paenibacillus</taxon>
    </lineage>
</organism>
<evidence type="ECO:0000313" key="3">
    <source>
        <dbReference type="Proteomes" id="UP000600247"/>
    </source>
</evidence>
<dbReference type="PANTHER" id="PTHR43279:SF1">
    <property type="entry name" value="CATECHOL-2,3-DIOXYGENASE"/>
    <property type="match status" value="1"/>
</dbReference>
<dbReference type="RefSeq" id="WP_229691941.1">
    <property type="nucleotide sequence ID" value="NZ_BMHY01000001.1"/>
</dbReference>
<feature type="domain" description="VOC" evidence="1">
    <location>
        <begin position="171"/>
        <end position="288"/>
    </location>
</feature>
<keyword evidence="3" id="KW-1185">Reference proteome</keyword>
<dbReference type="Gene3D" id="3.10.180.10">
    <property type="entry name" value="2,3-Dihydroxybiphenyl 1,2-Dioxygenase, domain 1"/>
    <property type="match status" value="2"/>
</dbReference>
<dbReference type="InterPro" id="IPR004360">
    <property type="entry name" value="Glyas_Fos-R_dOase_dom"/>
</dbReference>
<dbReference type="SUPFAM" id="SSF54593">
    <property type="entry name" value="Glyoxalase/Bleomycin resistance protein/Dihydroxybiphenyl dioxygenase"/>
    <property type="match status" value="2"/>
</dbReference>
<comment type="caution">
    <text evidence="2">The sequence shown here is derived from an EMBL/GenBank/DDBJ whole genome shotgun (WGS) entry which is preliminary data.</text>
</comment>